<dbReference type="FunFam" id="1.10.10.250:FF:000002">
    <property type="entry name" value="60S ribosomal protein L12"/>
    <property type="match status" value="1"/>
</dbReference>
<evidence type="ECO:0000256" key="5">
    <source>
        <dbReference type="ARBA" id="ARBA00022980"/>
    </source>
</evidence>
<comment type="caution">
    <text evidence="12">The sequence shown here is derived from an EMBL/GenBank/DDBJ whole genome shotgun (WGS) entry which is preliminary data.</text>
</comment>
<keyword evidence="6" id="KW-0539">Nucleus</keyword>
<dbReference type="PANTHER" id="PTHR11661:SF2">
    <property type="entry name" value="LARGE RIBOSOMAL SUBUNIT PROTEIN UL11"/>
    <property type="match status" value="1"/>
</dbReference>
<comment type="similarity">
    <text evidence="4 8">Belongs to the universal ribosomal protein uL11 family.</text>
</comment>
<comment type="subcellular location">
    <subcellularLocation>
        <location evidence="3">Cytoplasm</location>
    </subcellularLocation>
    <subcellularLocation>
        <location evidence="2">Nucleus</location>
    </subcellularLocation>
</comment>
<dbReference type="OrthoDB" id="1478556at2759"/>
<evidence type="ECO:0000313" key="13">
    <source>
        <dbReference type="Proteomes" id="UP000307173"/>
    </source>
</evidence>
<dbReference type="Gene3D" id="1.10.238.100">
    <property type="entry name" value="YAP1 redox domain. Chain B"/>
    <property type="match status" value="1"/>
</dbReference>
<dbReference type="SUPFAM" id="SSF57959">
    <property type="entry name" value="Leucine zipper domain"/>
    <property type="match status" value="1"/>
</dbReference>
<dbReference type="Pfam" id="PF00298">
    <property type="entry name" value="Ribosomal_L11"/>
    <property type="match status" value="1"/>
</dbReference>
<comment type="function">
    <text evidence="1">Component of the ribosome, a large ribonucleoprotein complex responsible for the synthesis of proteins in the cell. The small ribosomal subunit (SSU) binds messenger RNAs (mRNAs) and translates the encoded message by selecting cognate aminoacyl-transfer RNA (tRNA) molecules. The large subunit (LSU) contains the ribosomal catalytic site termed the peptidyl transferase center (PTC), which catalyzes the formation of peptide bonds, thereby polymerizing the amino acids delivered by tRNAs into a polypeptide chain. The nascent polypeptides leave the ribosome through a tunnel in the LSU and interact with protein factors that function in enzymatic processing, targeting, and the membrane insertion of nascent chains at the exit of the ribosomal tunnel.</text>
</comment>
<dbReference type="SMART" id="SM00338">
    <property type="entry name" value="BRLZ"/>
    <property type="match status" value="1"/>
</dbReference>
<evidence type="ECO:0000256" key="2">
    <source>
        <dbReference type="ARBA" id="ARBA00004123"/>
    </source>
</evidence>
<dbReference type="FunFam" id="3.30.1550.10:FF:000002">
    <property type="entry name" value="60S ribosomal protein L12"/>
    <property type="match status" value="1"/>
</dbReference>
<proteinExistence type="inferred from homology"/>
<dbReference type="InterPro" id="IPR036796">
    <property type="entry name" value="Ribosomal_uL11_N_sf"/>
</dbReference>
<dbReference type="GO" id="GO:0022625">
    <property type="term" value="C:cytosolic large ribosomal subunit"/>
    <property type="evidence" value="ECO:0007669"/>
    <property type="project" value="TreeGrafter"/>
</dbReference>
<dbReference type="GO" id="GO:0070180">
    <property type="term" value="F:large ribosomal subunit rRNA binding"/>
    <property type="evidence" value="ECO:0007669"/>
    <property type="project" value="TreeGrafter"/>
</dbReference>
<dbReference type="InterPro" id="IPR020785">
    <property type="entry name" value="Ribosomal_uL11_CS"/>
</dbReference>
<dbReference type="InterPro" id="IPR004827">
    <property type="entry name" value="bZIP"/>
</dbReference>
<dbReference type="PANTHER" id="PTHR11661">
    <property type="entry name" value="60S RIBOSOMAL PROTEIN L12"/>
    <property type="match status" value="1"/>
</dbReference>
<feature type="domain" description="BZIP" evidence="10">
    <location>
        <begin position="566"/>
        <end position="629"/>
    </location>
</feature>
<evidence type="ECO:0000256" key="4">
    <source>
        <dbReference type="ARBA" id="ARBA00010537"/>
    </source>
</evidence>
<dbReference type="GO" id="GO:0003735">
    <property type="term" value="F:structural constituent of ribosome"/>
    <property type="evidence" value="ECO:0007669"/>
    <property type="project" value="InterPro"/>
</dbReference>
<dbReference type="CDD" id="cd00349">
    <property type="entry name" value="Ribosomal_L11"/>
    <property type="match status" value="1"/>
</dbReference>
<evidence type="ECO:0000259" key="10">
    <source>
        <dbReference type="PROSITE" id="PS50217"/>
    </source>
</evidence>
<dbReference type="Proteomes" id="UP000307173">
    <property type="component" value="Unassembled WGS sequence"/>
</dbReference>
<dbReference type="SUPFAM" id="SSF111430">
    <property type="entry name" value="YAP1 redox domain"/>
    <property type="match status" value="1"/>
</dbReference>
<protein>
    <recommendedName>
        <fullName evidence="14">BZIP domain-containing protein</fullName>
    </recommendedName>
</protein>
<keyword evidence="13" id="KW-1185">Reference proteome</keyword>
<dbReference type="InterPro" id="IPR013910">
    <property type="entry name" value="TF_PAP1"/>
</dbReference>
<evidence type="ECO:0008006" key="14">
    <source>
        <dbReference type="Google" id="ProtNLM"/>
    </source>
</evidence>
<feature type="region of interest" description="Disordered" evidence="9">
    <location>
        <begin position="547"/>
        <end position="586"/>
    </location>
</feature>
<dbReference type="InterPro" id="IPR000582">
    <property type="entry name" value="Acyl-CoA-binding_protein"/>
</dbReference>
<dbReference type="Pfam" id="PF08601">
    <property type="entry name" value="PAP1"/>
    <property type="match status" value="1"/>
</dbReference>
<dbReference type="InterPro" id="IPR014352">
    <property type="entry name" value="FERM/acyl-CoA-bd_prot_sf"/>
</dbReference>
<evidence type="ECO:0000259" key="11">
    <source>
        <dbReference type="PROSITE" id="PS51228"/>
    </source>
</evidence>
<evidence type="ECO:0000256" key="1">
    <source>
        <dbReference type="ARBA" id="ARBA00004021"/>
    </source>
</evidence>
<dbReference type="InterPro" id="IPR000911">
    <property type="entry name" value="Ribosomal_uL11"/>
</dbReference>
<feature type="domain" description="ACB" evidence="11">
    <location>
        <begin position="217"/>
        <end position="309"/>
    </location>
</feature>
<dbReference type="PROSITE" id="PS00036">
    <property type="entry name" value="BZIP_BASIC"/>
    <property type="match status" value="1"/>
</dbReference>
<dbReference type="Gene3D" id="1.20.80.10">
    <property type="match status" value="1"/>
</dbReference>
<evidence type="ECO:0000256" key="8">
    <source>
        <dbReference type="RuleBase" id="RU003978"/>
    </source>
</evidence>
<dbReference type="Gene3D" id="3.30.1550.10">
    <property type="entry name" value="Ribosomal protein L11/L12, N-terminal domain"/>
    <property type="match status" value="1"/>
</dbReference>
<dbReference type="InterPro" id="IPR035984">
    <property type="entry name" value="Acyl-CoA-binding_sf"/>
</dbReference>
<feature type="region of interest" description="Disordered" evidence="9">
    <location>
        <begin position="379"/>
        <end position="400"/>
    </location>
</feature>
<dbReference type="GO" id="GO:0002181">
    <property type="term" value="P:cytoplasmic translation"/>
    <property type="evidence" value="ECO:0007669"/>
    <property type="project" value="UniProtKB-ARBA"/>
</dbReference>
<name>A0A4V4NFF4_9ASCO</name>
<dbReference type="PROSITE" id="PS00359">
    <property type="entry name" value="RIBOSOMAL_L11"/>
    <property type="match status" value="1"/>
</dbReference>
<evidence type="ECO:0000256" key="3">
    <source>
        <dbReference type="ARBA" id="ARBA00004496"/>
    </source>
</evidence>
<dbReference type="SUPFAM" id="SSF46906">
    <property type="entry name" value="Ribosomal protein L11, C-terminal domain"/>
    <property type="match status" value="1"/>
</dbReference>
<dbReference type="InterPro" id="IPR046347">
    <property type="entry name" value="bZIP_sf"/>
</dbReference>
<dbReference type="Pfam" id="PF00887">
    <property type="entry name" value="ACBP"/>
    <property type="match status" value="1"/>
</dbReference>
<dbReference type="SUPFAM" id="SSF54747">
    <property type="entry name" value="Ribosomal L11/L12e N-terminal domain"/>
    <property type="match status" value="1"/>
</dbReference>
<dbReference type="SUPFAM" id="SSF47027">
    <property type="entry name" value="Acyl-CoA binding protein"/>
    <property type="match status" value="1"/>
</dbReference>
<evidence type="ECO:0000256" key="7">
    <source>
        <dbReference type="ARBA" id="ARBA00023274"/>
    </source>
</evidence>
<feature type="compositionally biased region" description="Basic and acidic residues" evidence="9">
    <location>
        <begin position="547"/>
        <end position="556"/>
    </location>
</feature>
<dbReference type="AlphaFoldDB" id="A0A4V4NFF4"/>
<dbReference type="Gene3D" id="1.10.10.250">
    <property type="entry name" value="Ribosomal protein L11, C-terminal domain"/>
    <property type="match status" value="1"/>
</dbReference>
<dbReference type="CDD" id="cd14688">
    <property type="entry name" value="bZIP_YAP"/>
    <property type="match status" value="1"/>
</dbReference>
<sequence>MPPKFDPSEVKYLYLRAVGGEVGASSALAPKIGPLGLSPKKVGEDIAKATKDFKGIKVTVQLKIQNRQATASVVPSASSLVITALKEAPRDRKKEKNVKHNGNIPLDEIFEIARTMREKSFGKNLASVTKEILGTAQSVGCRVDGKPPHAIIEAIDAGEIDGSSKIVSDGVFVLLLLYLRYFMFVYFLIDKLLVTTTYLKLGEITSMSNNSKADVNYDKLFIQAVSTIKSLTDLSKSSNLPRPSITERLNLYGLYNQATKGDASFNTSITNPSDAKKYNSWVKFKGLTKQQARKQYVKYLLDILKSNYSLTEFPQVQPLLDGLQSSWDKIEFMEIQTPSTASQQVPFQFTPNIPIRSQSPAASLYRIASSGINSAIVRPSSRNHSISRSRHNSISGQNAINNNVVPNSVSQYPSVAITDITNHDSSVISNYNTSQEFIKWQNDINNTLLKISSEISSLKLNSKDAGHRTISGSTTLSTQSEIEDYKVRVSKIRNLSLDSGIGDYYTSEKSEHEEPHLKDIMNWIYRKLTALFFLRGSGQIMPTLKTQEHAAVEKPQSKPGRKPLTSEPKNKRTAQNRAAQRAFRERKERRMKELEEKVAELEKEKMQIENESELLRSQVSSLMKQLNDVNGGVAISSASSSVSPLEDKLFGTNSTSVVTPVPNEFTKLQANLPSSASISSSTSMSYFGDGESIKLTPESNEDSEMNLNLDLKNKLNNTNFKGHYHEQVFCNELSGACGSKSCPIPKTKSNISGIASSVSSPLGLLGTKSVQTESSQTGSNKESGEISSDDYLSNILLDKKVSKDSPKITDWNFGIDPAFSRSNEMDFLFADSNKTLDTEKLIQNNPSAFKFDPNTSMFDSNRSDPFDFDFDINENDIFEDLLKLPQEEQNEEQNVSLKSKSAGVFDAGHLSDDDEDEEVPDNSSNMLHCSQIWERITTHPRFTELDIDNLCDELKQKAKCSDTGVVVDGNVVNKMLQKVMKENQPVHQNTKEEQIKKLISNTDDQLNIATIQQRQRASQDLEVWISC</sequence>
<evidence type="ECO:0000256" key="9">
    <source>
        <dbReference type="SAM" id="MobiDB-lite"/>
    </source>
</evidence>
<dbReference type="Gene3D" id="1.20.5.170">
    <property type="match status" value="1"/>
</dbReference>
<dbReference type="HAMAP" id="MF_00736">
    <property type="entry name" value="Ribosomal_uL11"/>
    <property type="match status" value="1"/>
</dbReference>
<dbReference type="STRING" id="52247.A0A4V4NFF4"/>
<dbReference type="GO" id="GO:0003700">
    <property type="term" value="F:DNA-binding transcription factor activity"/>
    <property type="evidence" value="ECO:0007669"/>
    <property type="project" value="InterPro"/>
</dbReference>
<dbReference type="GO" id="GO:0005634">
    <property type="term" value="C:nucleus"/>
    <property type="evidence" value="ECO:0007669"/>
    <property type="project" value="UniProtKB-SubCell"/>
</dbReference>
<dbReference type="GO" id="GO:0000027">
    <property type="term" value="P:ribosomal large subunit assembly"/>
    <property type="evidence" value="ECO:0007669"/>
    <property type="project" value="UniProtKB-ARBA"/>
</dbReference>
<dbReference type="InterPro" id="IPR036769">
    <property type="entry name" value="Ribosomal_uL11_C_sf"/>
</dbReference>
<evidence type="ECO:0000313" key="12">
    <source>
        <dbReference type="EMBL" id="TID19245.1"/>
    </source>
</evidence>
<dbReference type="InterPro" id="IPR020784">
    <property type="entry name" value="Ribosomal_uL11_N"/>
</dbReference>
<dbReference type="PROSITE" id="PS51228">
    <property type="entry name" value="ACB_2"/>
    <property type="match status" value="1"/>
</dbReference>
<dbReference type="GO" id="GO:0034599">
    <property type="term" value="P:cellular response to oxidative stress"/>
    <property type="evidence" value="ECO:0007669"/>
    <property type="project" value="UniProtKB-ARBA"/>
</dbReference>
<dbReference type="GO" id="GO:0000062">
    <property type="term" value="F:fatty-acyl-CoA binding"/>
    <property type="evidence" value="ECO:0007669"/>
    <property type="project" value="InterPro"/>
</dbReference>
<reference evidence="12 13" key="1">
    <citation type="journal article" date="2019" name="Front. Genet.">
        <title>Whole-Genome Sequencing of the Opportunistic Yeast Pathogen Candida inconspicua Uncovers Its Hybrid Origin.</title>
        <authorList>
            <person name="Mixao V."/>
            <person name="Hansen A.P."/>
            <person name="Saus E."/>
            <person name="Boekhout T."/>
            <person name="Lass-Florl C."/>
            <person name="Gabaldon T."/>
        </authorList>
    </citation>
    <scope>NUCLEOTIDE SEQUENCE [LARGE SCALE GENOMIC DNA]</scope>
    <source>
        <strain evidence="12 13">CBS 180</strain>
    </source>
</reference>
<dbReference type="SMART" id="SM00649">
    <property type="entry name" value="RL11"/>
    <property type="match status" value="1"/>
</dbReference>
<dbReference type="FunFam" id="1.20.5.170:FF:000067">
    <property type="entry name" value="BZIP transcription factor"/>
    <property type="match status" value="1"/>
</dbReference>
<keyword evidence="5 8" id="KW-0689">Ribosomal protein</keyword>
<dbReference type="Pfam" id="PF03946">
    <property type="entry name" value="Ribosomal_L11_N"/>
    <property type="match status" value="1"/>
</dbReference>
<dbReference type="PROSITE" id="PS50217">
    <property type="entry name" value="BZIP"/>
    <property type="match status" value="1"/>
</dbReference>
<gene>
    <name evidence="12" type="ORF">CANINC_003816</name>
</gene>
<accession>A0A4V4NFF4</accession>
<evidence type="ECO:0000256" key="6">
    <source>
        <dbReference type="ARBA" id="ARBA00023242"/>
    </source>
</evidence>
<dbReference type="InterPro" id="IPR023167">
    <property type="entry name" value="Yap1_redox_dom_sf"/>
</dbReference>
<dbReference type="InterPro" id="IPR020783">
    <property type="entry name" value="Ribosomal_uL11_C"/>
</dbReference>
<dbReference type="EMBL" id="SELW01000599">
    <property type="protein sequence ID" value="TID19245.1"/>
    <property type="molecule type" value="Genomic_DNA"/>
</dbReference>
<organism evidence="12 13">
    <name type="scientific">Pichia inconspicua</name>
    <dbReference type="NCBI Taxonomy" id="52247"/>
    <lineage>
        <taxon>Eukaryota</taxon>
        <taxon>Fungi</taxon>
        <taxon>Dikarya</taxon>
        <taxon>Ascomycota</taxon>
        <taxon>Saccharomycotina</taxon>
        <taxon>Pichiomycetes</taxon>
        <taxon>Pichiales</taxon>
        <taxon>Pichiaceae</taxon>
        <taxon>Pichia</taxon>
    </lineage>
</organism>
<keyword evidence="7 8" id="KW-0687">Ribonucleoprotein</keyword>